<accession>A0A6P5LRW6</accession>
<dbReference type="GO" id="GO:0019888">
    <property type="term" value="F:protein phosphatase regulator activity"/>
    <property type="evidence" value="ECO:0007669"/>
    <property type="project" value="TreeGrafter"/>
</dbReference>
<keyword evidence="5" id="KW-1185">Reference proteome</keyword>
<feature type="region of interest" description="Disordered" evidence="2">
    <location>
        <begin position="627"/>
        <end position="665"/>
    </location>
</feature>
<evidence type="ECO:0000259" key="3">
    <source>
        <dbReference type="Pfam" id="PF10472"/>
    </source>
</evidence>
<feature type="region of interest" description="Disordered" evidence="2">
    <location>
        <begin position="1"/>
        <end position="28"/>
    </location>
</feature>
<feature type="region of interest" description="Disordered" evidence="2">
    <location>
        <begin position="699"/>
        <end position="742"/>
    </location>
</feature>
<sequence length="893" mass="98093">MRAREAPPTPALAADVRRRAAKRRRRVAGTPCRVPSLLAAGCPVSTPALRPSWVSLCPGVRRLPGPPPPAAAVGQLLRSSRGSRRSRGPLYGDWALACLRQLLPGPSRAPRLPFRHGRRLPGHRLRSAFRTLALRPPPSPPLPPVAPLPCRGSSSGRNTGPAARPGRGRVSVGRVVPCPRPAIPSDRPEETMESGARVSGERPAAAAGSWFRLPFFALPRRTRRGSSSPGPAPGAGEKSGEPGRRAEARVRAWLSLLAQLLAPLPCLLQKVLLWGQLLGAMIPSRWLELAAPKRALREGGDAAAAAPAAQKASGFDRPPDDPAATPLMWLEEGIHWQCGPRDLRLELEGKGSPLEPAARSFLLQQQLWGTELVQSSLQAHLFRDRELCSSPGGALNVQHFNNFNVVSYVLNPTELNCLSHVELACQSSFESEETGDFQTLTVESCFLAADQSHQPQPLNAESPVSSWQGCPHKSPLSREGLPEIHHLRMKRLEFLASKGQTLPTPDQDHGYHSLEEEHNLLRIDLSQALKSECCGDSPVQFIPSQAFVGGREDPTEDKIGLLIKEIPSLLESQDSKNWPTCDLALERDTVNIKRSVVDSSDVEDGFPISARPACSNKLIDYILGGASSDQEASAESEGEDWDEEGEDDGFDSDGSLSESDTGKQHSEGLHLWNSFCSIDPYNPQNFTATIQTAARTISGDHYDSEDDSSEKSDGEDSSWTESPPGSPDHSSGEEDDWESSADEAENLKLWNSFSNSDDPYNPFNFKAPFQTAGKKGKDKCDSNRQTGYSCKVQLLGSPETGITDIVQYGILPRGRHTSTRRKKVTFLEEVTEYYISSDEDRKGPWEELARDGCRFQKRIQETEDAIGYCLTFEHRQKIFNKLQETYYKRFNVF</sequence>
<dbReference type="PANTHER" id="PTHR16489:SF11">
    <property type="entry name" value="PROTEIN PHOSPHATASE 1 REGULATORY SUBUNIT 15B"/>
    <property type="match status" value="1"/>
</dbReference>
<feature type="compositionally biased region" description="Acidic residues" evidence="2">
    <location>
        <begin position="733"/>
        <end position="742"/>
    </location>
</feature>
<dbReference type="GeneID" id="110219606"/>
<feature type="compositionally biased region" description="Pro residues" evidence="2">
    <location>
        <begin position="135"/>
        <end position="147"/>
    </location>
</feature>
<dbReference type="GO" id="GO:0051246">
    <property type="term" value="P:regulation of protein metabolic process"/>
    <property type="evidence" value="ECO:0007669"/>
    <property type="project" value="UniProtKB-ARBA"/>
</dbReference>
<feature type="compositionally biased region" description="Acidic residues" evidence="2">
    <location>
        <begin position="632"/>
        <end position="651"/>
    </location>
</feature>
<dbReference type="InterPro" id="IPR051254">
    <property type="entry name" value="PPP1R15"/>
</dbReference>
<feature type="domain" description="Protein phosphatase 1 regulatory subunit 15A/B C-terminal" evidence="4">
    <location>
        <begin position="663"/>
        <end position="882"/>
    </location>
</feature>
<dbReference type="GO" id="GO:0034976">
    <property type="term" value="P:response to endoplasmic reticulum stress"/>
    <property type="evidence" value="ECO:0007669"/>
    <property type="project" value="TreeGrafter"/>
</dbReference>
<dbReference type="InterPro" id="IPR019523">
    <property type="entry name" value="Prot_Pase1_reg-su15A/B_C"/>
</dbReference>
<dbReference type="KEGG" id="pcw:110219606"/>
<comment type="similarity">
    <text evidence="1">Belongs to the PPP1R15 family.</text>
</comment>
<evidence type="ECO:0000259" key="4">
    <source>
        <dbReference type="Pfam" id="PF10488"/>
    </source>
</evidence>
<evidence type="ECO:0000256" key="2">
    <source>
        <dbReference type="SAM" id="MobiDB-lite"/>
    </source>
</evidence>
<dbReference type="InterPro" id="IPR019512">
    <property type="entry name" value="Prot_Pase1_reg-su15B_N"/>
</dbReference>
<dbReference type="PANTHER" id="PTHR16489">
    <property type="entry name" value="GH11727P"/>
    <property type="match status" value="1"/>
</dbReference>
<feature type="domain" description="Protein phosphatase 1 regulatory subunit 15B N-terminal" evidence="3">
    <location>
        <begin position="192"/>
        <end position="603"/>
    </location>
</feature>
<dbReference type="GO" id="GO:0000164">
    <property type="term" value="C:protein phosphatase type 1 complex"/>
    <property type="evidence" value="ECO:0007669"/>
    <property type="project" value="TreeGrafter"/>
</dbReference>
<proteinExistence type="inferred from homology"/>
<dbReference type="GO" id="GO:0005783">
    <property type="term" value="C:endoplasmic reticulum"/>
    <property type="evidence" value="ECO:0007669"/>
    <property type="project" value="TreeGrafter"/>
</dbReference>
<dbReference type="FunCoup" id="A0A6P5LRW6">
    <property type="interactions" value="1068"/>
</dbReference>
<dbReference type="Proteomes" id="UP000515140">
    <property type="component" value="Unplaced"/>
</dbReference>
<dbReference type="Pfam" id="PF10488">
    <property type="entry name" value="PP1c_bdg"/>
    <property type="match status" value="1"/>
</dbReference>
<reference evidence="6" key="1">
    <citation type="submission" date="2025-08" db="UniProtKB">
        <authorList>
            <consortium name="RefSeq"/>
        </authorList>
    </citation>
    <scope>IDENTIFICATION</scope>
    <source>
        <tissue evidence="6">Spleen</tissue>
    </source>
</reference>
<name>A0A6P5LRW6_PHACI</name>
<feature type="compositionally biased region" description="Low complexity" evidence="2">
    <location>
        <begin position="164"/>
        <end position="177"/>
    </location>
</feature>
<gene>
    <name evidence="6" type="primary">PPP1R15B</name>
</gene>
<feature type="region of interest" description="Disordered" evidence="2">
    <location>
        <begin position="221"/>
        <end position="244"/>
    </location>
</feature>
<evidence type="ECO:0000256" key="1">
    <source>
        <dbReference type="ARBA" id="ARBA00010161"/>
    </source>
</evidence>
<evidence type="ECO:0000313" key="5">
    <source>
        <dbReference type="Proteomes" id="UP000515140"/>
    </source>
</evidence>
<protein>
    <submittedName>
        <fullName evidence="6">Protein phosphatase 1 regulatory subunit 15B</fullName>
    </submittedName>
</protein>
<dbReference type="InParanoid" id="A0A6P5LRW6"/>
<dbReference type="AlphaFoldDB" id="A0A6P5LRW6"/>
<feature type="region of interest" description="Disordered" evidence="2">
    <location>
        <begin position="133"/>
        <end position="201"/>
    </location>
</feature>
<dbReference type="RefSeq" id="XP_020858776.1">
    <property type="nucleotide sequence ID" value="XM_021003117.1"/>
</dbReference>
<organism evidence="5 6">
    <name type="scientific">Phascolarctos cinereus</name>
    <name type="common">Koala</name>
    <dbReference type="NCBI Taxonomy" id="38626"/>
    <lineage>
        <taxon>Eukaryota</taxon>
        <taxon>Metazoa</taxon>
        <taxon>Chordata</taxon>
        <taxon>Craniata</taxon>
        <taxon>Vertebrata</taxon>
        <taxon>Euteleostomi</taxon>
        <taxon>Mammalia</taxon>
        <taxon>Metatheria</taxon>
        <taxon>Diprotodontia</taxon>
        <taxon>Phascolarctidae</taxon>
        <taxon>Phascolarctos</taxon>
    </lineage>
</organism>
<evidence type="ECO:0000313" key="6">
    <source>
        <dbReference type="RefSeq" id="XP_020858776.1"/>
    </source>
</evidence>
<dbReference type="CTD" id="84919"/>
<dbReference type="Pfam" id="PF10472">
    <property type="entry name" value="CReP_N"/>
    <property type="match status" value="1"/>
</dbReference>